<sequence length="275" mass="29920">MIAGQQPWRSSDREWATAGRTRGGRTRVGPAAPGMCPQRVAQDSRLKSRRSRKSPGHPRAAGAPFFSPPPPAPCRHREIPRRPRPCNRVLIDVVDTVAGRQVIAPPCQRSPSPSAQGSTASASVGQTRPQPARPSPVLLLHVGTPTPPARWTFYFDQHTAPRPHCTATAPAPPSTPTARPLLVSQPRADVLLPATCTRPPPGPSTPLRPPSGCTALTKRPPRRPHLAVQPCALRPLCCRAFWDRRAWNRTHQRSLRPRRTPSTCPAGVRPVPNLT</sequence>
<feature type="compositionally biased region" description="Basic residues" evidence="1">
    <location>
        <begin position="47"/>
        <end position="56"/>
    </location>
</feature>
<dbReference type="AlphaFoldDB" id="A0A6A5QNJ8"/>
<evidence type="ECO:0000313" key="2">
    <source>
        <dbReference type="EMBL" id="KAF1916276.1"/>
    </source>
</evidence>
<name>A0A6A5QNJ8_AMPQU</name>
<feature type="region of interest" description="Disordered" evidence="1">
    <location>
        <begin position="1"/>
        <end position="81"/>
    </location>
</feature>
<feature type="region of interest" description="Disordered" evidence="1">
    <location>
        <begin position="198"/>
        <end position="221"/>
    </location>
</feature>
<proteinExistence type="predicted"/>
<protein>
    <submittedName>
        <fullName evidence="2">Uncharacterized protein</fullName>
    </submittedName>
</protein>
<dbReference type="EMBL" id="ML979135">
    <property type="protein sequence ID" value="KAF1916276.1"/>
    <property type="molecule type" value="Genomic_DNA"/>
</dbReference>
<feature type="compositionally biased region" description="Polar residues" evidence="1">
    <location>
        <begin position="109"/>
        <end position="129"/>
    </location>
</feature>
<dbReference type="Proteomes" id="UP000800096">
    <property type="component" value="Unassembled WGS sequence"/>
</dbReference>
<reference evidence="2" key="1">
    <citation type="journal article" date="2020" name="Stud. Mycol.">
        <title>101 Dothideomycetes genomes: a test case for predicting lifestyles and emergence of pathogens.</title>
        <authorList>
            <person name="Haridas S."/>
            <person name="Albert R."/>
            <person name="Binder M."/>
            <person name="Bloem J."/>
            <person name="Labutti K."/>
            <person name="Salamov A."/>
            <person name="Andreopoulos B."/>
            <person name="Baker S."/>
            <person name="Barry K."/>
            <person name="Bills G."/>
            <person name="Bluhm B."/>
            <person name="Cannon C."/>
            <person name="Castanera R."/>
            <person name="Culley D."/>
            <person name="Daum C."/>
            <person name="Ezra D."/>
            <person name="Gonzalez J."/>
            <person name="Henrissat B."/>
            <person name="Kuo A."/>
            <person name="Liang C."/>
            <person name="Lipzen A."/>
            <person name="Lutzoni F."/>
            <person name="Magnuson J."/>
            <person name="Mondo S."/>
            <person name="Nolan M."/>
            <person name="Ohm R."/>
            <person name="Pangilinan J."/>
            <person name="Park H.-J."/>
            <person name="Ramirez L."/>
            <person name="Alfaro M."/>
            <person name="Sun H."/>
            <person name="Tritt A."/>
            <person name="Yoshinaga Y."/>
            <person name="Zwiers L.-H."/>
            <person name="Turgeon B."/>
            <person name="Goodwin S."/>
            <person name="Spatafora J."/>
            <person name="Crous P."/>
            <person name="Grigoriev I."/>
        </authorList>
    </citation>
    <scope>NUCLEOTIDE SEQUENCE</scope>
    <source>
        <strain evidence="2">HMLAC05119</strain>
    </source>
</reference>
<feature type="compositionally biased region" description="Pro residues" evidence="1">
    <location>
        <begin position="198"/>
        <end position="209"/>
    </location>
</feature>
<gene>
    <name evidence="2" type="ORF">BDU57DRAFT_516282</name>
</gene>
<evidence type="ECO:0000313" key="3">
    <source>
        <dbReference type="Proteomes" id="UP000800096"/>
    </source>
</evidence>
<organism evidence="2 3">
    <name type="scientific">Ampelomyces quisqualis</name>
    <name type="common">Powdery mildew agent</name>
    <dbReference type="NCBI Taxonomy" id="50730"/>
    <lineage>
        <taxon>Eukaryota</taxon>
        <taxon>Fungi</taxon>
        <taxon>Dikarya</taxon>
        <taxon>Ascomycota</taxon>
        <taxon>Pezizomycotina</taxon>
        <taxon>Dothideomycetes</taxon>
        <taxon>Pleosporomycetidae</taxon>
        <taxon>Pleosporales</taxon>
        <taxon>Pleosporineae</taxon>
        <taxon>Phaeosphaeriaceae</taxon>
        <taxon>Ampelomyces</taxon>
    </lineage>
</organism>
<feature type="region of interest" description="Disordered" evidence="1">
    <location>
        <begin position="104"/>
        <end position="134"/>
    </location>
</feature>
<keyword evidence="3" id="KW-1185">Reference proteome</keyword>
<accession>A0A6A5QNJ8</accession>
<evidence type="ECO:0000256" key="1">
    <source>
        <dbReference type="SAM" id="MobiDB-lite"/>
    </source>
</evidence>
<feature type="region of interest" description="Disordered" evidence="1">
    <location>
        <begin position="252"/>
        <end position="275"/>
    </location>
</feature>